<evidence type="ECO:0000256" key="13">
    <source>
        <dbReference type="SAM" id="SignalP"/>
    </source>
</evidence>
<keyword evidence="15" id="KW-1185">Reference proteome</keyword>
<feature type="compositionally biased region" description="Basic residues" evidence="12">
    <location>
        <begin position="448"/>
        <end position="465"/>
    </location>
</feature>
<feature type="chain" id="PRO_5042056169" evidence="13">
    <location>
        <begin position="17"/>
        <end position="465"/>
    </location>
</feature>
<comment type="cofactor">
    <cofactor evidence="1">
        <name>Cu(2+)</name>
        <dbReference type="ChEBI" id="CHEBI:29036"/>
    </cofactor>
</comment>
<dbReference type="GO" id="GO:0004497">
    <property type="term" value="F:monooxygenase activity"/>
    <property type="evidence" value="ECO:0007669"/>
    <property type="project" value="UniProtKB-KW"/>
</dbReference>
<evidence type="ECO:0000256" key="5">
    <source>
        <dbReference type="ARBA" id="ARBA00022729"/>
    </source>
</evidence>
<protein>
    <submittedName>
        <fullName evidence="14">Uncharacterized protein</fullName>
    </submittedName>
</protein>
<keyword evidence="6" id="KW-0560">Oxidoreductase</keyword>
<sequence length="465" mass="51447">MLHLAPLAFLAAPVAAHLSIWHPSMYGFEGSNRYAWEAIKPLARLNFNEWWFHGDIDKPPANGQVFDLPAGGVAHMEVGCKKEVTTYGGRENQDLSCDEWGPIHLWQNNRDDVKGCAIAIAYESNVHAIKPEDFTVISTNRSCPYTRDVTFEIPDQLRECPPGGCHCMWGWVHSAMGGGEEIYFNGFKCQVTGANPNAPPMPRAQPPKKCSNGGCQQGAKQPIYWIQNEGNNIFNEAWDPPFYNDQYGYANGAQHDIWGEGSGNSNGNNGSGNSGNNSGNSGNGSGNDNNNNGWGGDDNDDKWWNTNTRTGSKTSTRTRTNWEESSTSTKEWEATSTKEWEATRTNWESSTSTKEWEATSTKEWEATRTNWEESSTSTKEWEATSTNNWKPTFTSYTPGPSVSAGDDWDNLFANKTDSDIGASATIPTPTPSGNEPKPSPSGDSCSVRNRRPGQVRVRRFKSREK</sequence>
<dbReference type="Proteomes" id="UP001222932">
    <property type="component" value="Unassembled WGS sequence"/>
</dbReference>
<feature type="compositionally biased region" description="Polar residues" evidence="12">
    <location>
        <begin position="344"/>
        <end position="353"/>
    </location>
</feature>
<evidence type="ECO:0000313" key="14">
    <source>
        <dbReference type="EMBL" id="GMK58657.1"/>
    </source>
</evidence>
<evidence type="ECO:0000256" key="10">
    <source>
        <dbReference type="ARBA" id="ARBA00023180"/>
    </source>
</evidence>
<dbReference type="AlphaFoldDB" id="A0AAD3YE59"/>
<organism evidence="14 15">
    <name type="scientific">Cutaneotrichosporon spelunceum</name>
    <dbReference type="NCBI Taxonomy" id="1672016"/>
    <lineage>
        <taxon>Eukaryota</taxon>
        <taxon>Fungi</taxon>
        <taxon>Dikarya</taxon>
        <taxon>Basidiomycota</taxon>
        <taxon>Agaricomycotina</taxon>
        <taxon>Tremellomycetes</taxon>
        <taxon>Trichosporonales</taxon>
        <taxon>Trichosporonaceae</taxon>
        <taxon>Cutaneotrichosporon</taxon>
    </lineage>
</organism>
<keyword evidence="7" id="KW-0186">Copper</keyword>
<evidence type="ECO:0000256" key="1">
    <source>
        <dbReference type="ARBA" id="ARBA00001973"/>
    </source>
</evidence>
<feature type="compositionally biased region" description="Basic and acidic residues" evidence="12">
    <location>
        <begin position="354"/>
        <end position="366"/>
    </location>
</feature>
<keyword evidence="5 13" id="KW-0732">Signal</keyword>
<proteinExistence type="inferred from homology"/>
<name>A0AAD3YE59_9TREE</name>
<comment type="subcellular location">
    <subcellularLocation>
        <location evidence="2">Secreted</location>
    </subcellularLocation>
</comment>
<feature type="region of interest" description="Disordered" evidence="12">
    <location>
        <begin position="258"/>
        <end position="465"/>
    </location>
</feature>
<feature type="compositionally biased region" description="Basic and acidic residues" evidence="12">
    <location>
        <begin position="330"/>
        <end position="342"/>
    </location>
</feature>
<keyword evidence="10" id="KW-0325">Glycoprotein</keyword>
<evidence type="ECO:0000256" key="8">
    <source>
        <dbReference type="ARBA" id="ARBA00023033"/>
    </source>
</evidence>
<keyword evidence="8" id="KW-0503">Monooxygenase</keyword>
<feature type="compositionally biased region" description="Low complexity" evidence="12">
    <location>
        <begin position="274"/>
        <end position="292"/>
    </location>
</feature>
<comment type="similarity">
    <text evidence="11">Belongs to the polysaccharide monooxygenase AA14 family.</text>
</comment>
<feature type="signal peptide" evidence="13">
    <location>
        <begin position="1"/>
        <end position="16"/>
    </location>
</feature>
<dbReference type="InterPro" id="IPR054497">
    <property type="entry name" value="LPMO_AA14"/>
</dbReference>
<evidence type="ECO:0000313" key="15">
    <source>
        <dbReference type="Proteomes" id="UP001222932"/>
    </source>
</evidence>
<evidence type="ECO:0000256" key="2">
    <source>
        <dbReference type="ARBA" id="ARBA00004613"/>
    </source>
</evidence>
<dbReference type="GO" id="GO:0005576">
    <property type="term" value="C:extracellular region"/>
    <property type="evidence" value="ECO:0007669"/>
    <property type="project" value="UniProtKB-SubCell"/>
</dbReference>
<evidence type="ECO:0000256" key="4">
    <source>
        <dbReference type="ARBA" id="ARBA00022723"/>
    </source>
</evidence>
<gene>
    <name evidence="14" type="ORF">CspeluHIS016_0600990</name>
</gene>
<feature type="compositionally biased region" description="Polar residues" evidence="12">
    <location>
        <begin position="387"/>
        <end position="400"/>
    </location>
</feature>
<evidence type="ECO:0000256" key="12">
    <source>
        <dbReference type="SAM" id="MobiDB-lite"/>
    </source>
</evidence>
<dbReference type="Pfam" id="PF22810">
    <property type="entry name" value="LPMO_AA14"/>
    <property type="match status" value="1"/>
</dbReference>
<reference evidence="14" key="1">
    <citation type="journal article" date="2023" name="BMC Genomics">
        <title>Chromosome-level genome assemblies of Cutaneotrichosporon spp. (Trichosporonales, Basidiomycota) reveal imbalanced evolution between nucleotide sequences and chromosome synteny.</title>
        <authorList>
            <person name="Kobayashi Y."/>
            <person name="Kayamori A."/>
            <person name="Aoki K."/>
            <person name="Shiwa Y."/>
            <person name="Matsutani M."/>
            <person name="Fujita N."/>
            <person name="Sugita T."/>
            <person name="Iwasaki W."/>
            <person name="Tanaka N."/>
            <person name="Takashima M."/>
        </authorList>
    </citation>
    <scope>NUCLEOTIDE SEQUENCE</scope>
    <source>
        <strain evidence="14">HIS016</strain>
    </source>
</reference>
<evidence type="ECO:0000256" key="3">
    <source>
        <dbReference type="ARBA" id="ARBA00022525"/>
    </source>
</evidence>
<comment type="caution">
    <text evidence="14">The sequence shown here is derived from an EMBL/GenBank/DDBJ whole genome shotgun (WGS) entry which is preliminary data.</text>
</comment>
<dbReference type="EMBL" id="BTCM01000006">
    <property type="protein sequence ID" value="GMK58657.1"/>
    <property type="molecule type" value="Genomic_DNA"/>
</dbReference>
<feature type="compositionally biased region" description="Low complexity" evidence="12">
    <location>
        <begin position="372"/>
        <end position="386"/>
    </location>
</feature>
<keyword evidence="4" id="KW-0479">Metal-binding</keyword>
<keyword evidence="9" id="KW-1015">Disulfide bond</keyword>
<feature type="compositionally biased region" description="Low complexity" evidence="12">
    <location>
        <begin position="305"/>
        <end position="329"/>
    </location>
</feature>
<accession>A0AAD3YE59</accession>
<reference evidence="14" key="2">
    <citation type="submission" date="2023-06" db="EMBL/GenBank/DDBJ databases">
        <authorList>
            <person name="Kobayashi Y."/>
            <person name="Kayamori A."/>
            <person name="Aoki K."/>
            <person name="Shiwa Y."/>
            <person name="Fujita N."/>
            <person name="Sugita T."/>
            <person name="Iwasaki W."/>
            <person name="Tanaka N."/>
            <person name="Takashima M."/>
        </authorList>
    </citation>
    <scope>NUCLEOTIDE SEQUENCE</scope>
    <source>
        <strain evidence="14">HIS016</strain>
    </source>
</reference>
<evidence type="ECO:0000256" key="9">
    <source>
        <dbReference type="ARBA" id="ARBA00023157"/>
    </source>
</evidence>
<evidence type="ECO:0000256" key="7">
    <source>
        <dbReference type="ARBA" id="ARBA00023008"/>
    </source>
</evidence>
<evidence type="ECO:0000256" key="11">
    <source>
        <dbReference type="ARBA" id="ARBA00046340"/>
    </source>
</evidence>
<feature type="compositionally biased region" description="Gly residues" evidence="12">
    <location>
        <begin position="260"/>
        <end position="273"/>
    </location>
</feature>
<evidence type="ECO:0000256" key="6">
    <source>
        <dbReference type="ARBA" id="ARBA00023002"/>
    </source>
</evidence>
<keyword evidence="3" id="KW-0964">Secreted</keyword>
<dbReference type="GO" id="GO:0046872">
    <property type="term" value="F:metal ion binding"/>
    <property type="evidence" value="ECO:0007669"/>
    <property type="project" value="UniProtKB-KW"/>
</dbReference>